<gene>
    <name evidence="1" type="ORF">JX265_003595</name>
</gene>
<evidence type="ECO:0000313" key="1">
    <source>
        <dbReference type="EMBL" id="KAI1877587.1"/>
    </source>
</evidence>
<name>A0A9P9WS46_9PEZI</name>
<dbReference type="PANTHER" id="PTHR35802">
    <property type="entry name" value="PROTEASE SYNTHASE AND SPORULATION PROTEIN PAI 2"/>
    <property type="match status" value="1"/>
</dbReference>
<dbReference type="Proteomes" id="UP000829685">
    <property type="component" value="Unassembled WGS sequence"/>
</dbReference>
<dbReference type="PANTHER" id="PTHR35802:SF1">
    <property type="entry name" value="PROTEASE SYNTHASE AND SPORULATION PROTEIN PAI 2"/>
    <property type="match status" value="1"/>
</dbReference>
<evidence type="ECO:0000313" key="2">
    <source>
        <dbReference type="Proteomes" id="UP000829685"/>
    </source>
</evidence>
<dbReference type="EMBL" id="JAFIMR010000006">
    <property type="protein sequence ID" value="KAI1877587.1"/>
    <property type="molecule type" value="Genomic_DNA"/>
</dbReference>
<evidence type="ECO:0008006" key="3">
    <source>
        <dbReference type="Google" id="ProtNLM"/>
    </source>
</evidence>
<keyword evidence="2" id="KW-1185">Reference proteome</keyword>
<dbReference type="InterPro" id="IPR007396">
    <property type="entry name" value="TR_PAI2-type"/>
</dbReference>
<accession>A0A9P9WS46</accession>
<comment type="caution">
    <text evidence="1">The sequence shown here is derived from an EMBL/GenBank/DDBJ whole genome shotgun (WGS) entry which is preliminary data.</text>
</comment>
<dbReference type="SUPFAM" id="SSF50475">
    <property type="entry name" value="FMN-binding split barrel"/>
    <property type="match status" value="1"/>
</dbReference>
<dbReference type="Pfam" id="PF04299">
    <property type="entry name" value="FMN_bind_2"/>
    <property type="match status" value="1"/>
</dbReference>
<sequence length="257" mass="28664">MQIRAVHAETRISALHDLIRDHPLGILTTAIPSDKYALIQSSHIPWVLDVQDESSESQLGCLRGHVAKGNPQSKAMIDSLVSPERKFDAPNTLEQEVLVLFTNPVHSYVTPKFYTETKPSTGKVVPTWDYMAVQAYGKATIYHDSKAPETGDFLSRQIVDLTNHMEHHTMGHTGTDGRPKPWLVSEAPESYVEILKKAIIGIEIKIERLEGVTKMSQEKGEADRLGVIQGFTDLNSALGRDMAKLVNERHEMKKTGE</sequence>
<proteinExistence type="predicted"/>
<dbReference type="AlphaFoldDB" id="A0A9P9WS46"/>
<dbReference type="InterPro" id="IPR012349">
    <property type="entry name" value="Split_barrel_FMN-bd"/>
</dbReference>
<dbReference type="PIRSF" id="PIRSF010372">
    <property type="entry name" value="PaiB"/>
    <property type="match status" value="1"/>
</dbReference>
<dbReference type="Gene3D" id="2.30.110.10">
    <property type="entry name" value="Electron Transport, Fmn-binding Protein, Chain A"/>
    <property type="match status" value="1"/>
</dbReference>
<organism evidence="1 2">
    <name type="scientific">Neoarthrinium moseri</name>
    <dbReference type="NCBI Taxonomy" id="1658444"/>
    <lineage>
        <taxon>Eukaryota</taxon>
        <taxon>Fungi</taxon>
        <taxon>Dikarya</taxon>
        <taxon>Ascomycota</taxon>
        <taxon>Pezizomycotina</taxon>
        <taxon>Sordariomycetes</taxon>
        <taxon>Xylariomycetidae</taxon>
        <taxon>Amphisphaeriales</taxon>
        <taxon>Apiosporaceae</taxon>
        <taxon>Neoarthrinium</taxon>
    </lineage>
</organism>
<reference evidence="1" key="1">
    <citation type="submission" date="2021-03" db="EMBL/GenBank/DDBJ databases">
        <title>Revisited historic fungal species revealed as producer of novel bioactive compounds through whole genome sequencing and comparative genomics.</title>
        <authorList>
            <person name="Vignolle G.A."/>
            <person name="Hochenegger N."/>
            <person name="Mach R.L."/>
            <person name="Mach-Aigner A.R."/>
            <person name="Javad Rahimi M."/>
            <person name="Salim K.A."/>
            <person name="Chan C.M."/>
            <person name="Lim L.B.L."/>
            <person name="Cai F."/>
            <person name="Druzhinina I.S."/>
            <person name="U'Ren J.M."/>
            <person name="Derntl C."/>
        </authorList>
    </citation>
    <scope>NUCLEOTIDE SEQUENCE</scope>
    <source>
        <strain evidence="1">TUCIM 5799</strain>
    </source>
</reference>
<protein>
    <recommendedName>
        <fullName evidence="3">Transcriptional regulator</fullName>
    </recommendedName>
</protein>